<accession>A0AAU8DJU2</accession>
<organism evidence="3">
    <name type="scientific">Nakamurella sp. A5-74</name>
    <dbReference type="NCBI Taxonomy" id="3158264"/>
    <lineage>
        <taxon>Bacteria</taxon>
        <taxon>Bacillati</taxon>
        <taxon>Actinomycetota</taxon>
        <taxon>Actinomycetes</taxon>
        <taxon>Nakamurellales</taxon>
        <taxon>Nakamurellaceae</taxon>
        <taxon>Nakamurella</taxon>
    </lineage>
</organism>
<protein>
    <recommendedName>
        <fullName evidence="4">Integral membrane protein</fullName>
    </recommendedName>
</protein>
<dbReference type="EMBL" id="CP159218">
    <property type="protein sequence ID" value="XCG62060.1"/>
    <property type="molecule type" value="Genomic_DNA"/>
</dbReference>
<name>A0AAU8DJU2_9ACTN</name>
<dbReference type="AlphaFoldDB" id="A0AAU8DJU2"/>
<dbReference type="RefSeq" id="WP_353647675.1">
    <property type="nucleotide sequence ID" value="NZ_CP159218.1"/>
</dbReference>
<feature type="region of interest" description="Disordered" evidence="1">
    <location>
        <begin position="1"/>
        <end position="76"/>
    </location>
</feature>
<gene>
    <name evidence="3" type="ORF">ABLG96_12285</name>
</gene>
<keyword evidence="2" id="KW-0472">Membrane</keyword>
<feature type="transmembrane region" description="Helical" evidence="2">
    <location>
        <begin position="168"/>
        <end position="187"/>
    </location>
</feature>
<feature type="transmembrane region" description="Helical" evidence="2">
    <location>
        <begin position="83"/>
        <end position="103"/>
    </location>
</feature>
<reference evidence="3" key="1">
    <citation type="submission" date="2024-05" db="EMBL/GenBank/DDBJ databases">
        <authorList>
            <person name="Cai S.Y."/>
            <person name="Jin L.M."/>
            <person name="Li H.R."/>
        </authorList>
    </citation>
    <scope>NUCLEOTIDE SEQUENCE</scope>
    <source>
        <strain evidence="3">A5-74</strain>
    </source>
</reference>
<feature type="compositionally biased region" description="Low complexity" evidence="1">
    <location>
        <begin position="1"/>
        <end position="17"/>
    </location>
</feature>
<evidence type="ECO:0000256" key="1">
    <source>
        <dbReference type="SAM" id="MobiDB-lite"/>
    </source>
</evidence>
<evidence type="ECO:0008006" key="4">
    <source>
        <dbReference type="Google" id="ProtNLM"/>
    </source>
</evidence>
<keyword evidence="2" id="KW-1133">Transmembrane helix</keyword>
<feature type="transmembrane region" description="Helical" evidence="2">
    <location>
        <begin position="142"/>
        <end position="162"/>
    </location>
</feature>
<proteinExistence type="predicted"/>
<sequence>MTIPSRPRGQFGPFGQQAPPPWDPRGFSGPVGGPPGGQHPGGPGGPMIHGPGPYLPGPQQSGYPGGPSGPPGAHPAAPKTGHWVLVLRIAALVLVALGLSIPFDSSCDWAARTTWAIFAIVAAVAQLLSSTGGSFGWDVRRSWLIGAVATGALTLHWLLIALPNVGSNAGFCLTFGTAAAIGGMLLAPGRRW</sequence>
<keyword evidence="2" id="KW-0812">Transmembrane</keyword>
<feature type="transmembrane region" description="Helical" evidence="2">
    <location>
        <begin position="109"/>
        <end position="130"/>
    </location>
</feature>
<feature type="compositionally biased region" description="Gly residues" evidence="1">
    <location>
        <begin position="29"/>
        <end position="47"/>
    </location>
</feature>
<feature type="compositionally biased region" description="Low complexity" evidence="1">
    <location>
        <begin position="48"/>
        <end position="62"/>
    </location>
</feature>
<evidence type="ECO:0000256" key="2">
    <source>
        <dbReference type="SAM" id="Phobius"/>
    </source>
</evidence>
<evidence type="ECO:0000313" key="3">
    <source>
        <dbReference type="EMBL" id="XCG62060.1"/>
    </source>
</evidence>